<organism evidence="2 3">
    <name type="scientific">Solanum commersonii</name>
    <name type="common">Commerson's wild potato</name>
    <name type="synonym">Commerson's nightshade</name>
    <dbReference type="NCBI Taxonomy" id="4109"/>
    <lineage>
        <taxon>Eukaryota</taxon>
        <taxon>Viridiplantae</taxon>
        <taxon>Streptophyta</taxon>
        <taxon>Embryophyta</taxon>
        <taxon>Tracheophyta</taxon>
        <taxon>Spermatophyta</taxon>
        <taxon>Magnoliopsida</taxon>
        <taxon>eudicotyledons</taxon>
        <taxon>Gunneridae</taxon>
        <taxon>Pentapetalae</taxon>
        <taxon>asterids</taxon>
        <taxon>lamiids</taxon>
        <taxon>Solanales</taxon>
        <taxon>Solanaceae</taxon>
        <taxon>Solanoideae</taxon>
        <taxon>Solaneae</taxon>
        <taxon>Solanum</taxon>
    </lineage>
</organism>
<gene>
    <name evidence="2" type="ORF">H5410_060772</name>
</gene>
<evidence type="ECO:0000313" key="3">
    <source>
        <dbReference type="Proteomes" id="UP000824120"/>
    </source>
</evidence>
<evidence type="ECO:0000259" key="1">
    <source>
        <dbReference type="Pfam" id="PF14111"/>
    </source>
</evidence>
<dbReference type="AlphaFoldDB" id="A0A9J5W7K3"/>
<dbReference type="InterPro" id="IPR025558">
    <property type="entry name" value="DUF4283"/>
</dbReference>
<dbReference type="EMBL" id="JACXVP010000012">
    <property type="protein sequence ID" value="KAG5571006.1"/>
    <property type="molecule type" value="Genomic_DNA"/>
</dbReference>
<evidence type="ECO:0000313" key="2">
    <source>
        <dbReference type="EMBL" id="KAG5571006.1"/>
    </source>
</evidence>
<dbReference type="OrthoDB" id="1304801at2759"/>
<dbReference type="Pfam" id="PF14111">
    <property type="entry name" value="DUF4283"/>
    <property type="match status" value="1"/>
</dbReference>
<accession>A0A9J5W7K3</accession>
<reference evidence="2 3" key="1">
    <citation type="submission" date="2020-09" db="EMBL/GenBank/DDBJ databases">
        <title>De no assembly of potato wild relative species, Solanum commersonii.</title>
        <authorList>
            <person name="Cho K."/>
        </authorList>
    </citation>
    <scope>NUCLEOTIDE SEQUENCE [LARGE SCALE GENOMIC DNA]</scope>
    <source>
        <strain evidence="2">LZ3.2</strain>
        <tissue evidence="2">Leaf</tissue>
    </source>
</reference>
<comment type="caution">
    <text evidence="2">The sequence shown here is derived from an EMBL/GenBank/DDBJ whole genome shotgun (WGS) entry which is preliminary data.</text>
</comment>
<proteinExistence type="predicted"/>
<keyword evidence="3" id="KW-1185">Reference proteome</keyword>
<name>A0A9J5W7K3_SOLCO</name>
<feature type="domain" description="DUF4283" evidence="1">
    <location>
        <begin position="13"/>
        <end position="62"/>
    </location>
</feature>
<sequence>MEMYAPKIRHFINVPKVLLHDMGHYIFKFHSKKDKEREINYGPYYFNNIPLILKPSKLDFVFDKQILSLVPRWVKFLYLPIGYWPAKALSKIASAAGHPMHTDHFTTNMDKVSFTRILIKVDVSHLSTELINIETPSGP</sequence>
<dbReference type="Proteomes" id="UP000824120">
    <property type="component" value="Chromosome 12"/>
</dbReference>
<dbReference type="PANTHER" id="PTHR33233:SF17">
    <property type="entry name" value="DUF4283 DOMAIN-CONTAINING PROTEIN"/>
    <property type="match status" value="1"/>
</dbReference>
<dbReference type="PANTHER" id="PTHR33233">
    <property type="entry name" value="ENDONUCLEASE/EXONUCLEASE/PHOSPHATASE"/>
    <property type="match status" value="1"/>
</dbReference>
<protein>
    <recommendedName>
        <fullName evidence="1">DUF4283 domain-containing protein</fullName>
    </recommendedName>
</protein>